<dbReference type="Proteomes" id="UP001059934">
    <property type="component" value="Chromosome"/>
</dbReference>
<dbReference type="Gene3D" id="3.20.20.140">
    <property type="entry name" value="Metal-dependent hydrolases"/>
    <property type="match status" value="1"/>
</dbReference>
<dbReference type="Pfam" id="PF12228">
    <property type="entry name" value="DUF3604"/>
    <property type="match status" value="1"/>
</dbReference>
<dbReference type="InterPro" id="IPR022028">
    <property type="entry name" value="DUF3604"/>
</dbReference>
<reference evidence="2" key="1">
    <citation type="submission" date="2022-08" db="EMBL/GenBank/DDBJ databases">
        <title>Catabolic pathway analysis in culturable SAR92 clade bacteria reveals their overlooked roles in DMSP degradation in coastal seas.</title>
        <authorList>
            <person name="He X."/>
            <person name="Zhang X."/>
            <person name="Zhang Y."/>
        </authorList>
    </citation>
    <scope>NUCLEOTIDE SEQUENCE</scope>
    <source>
        <strain evidence="2">H455</strain>
    </source>
</reference>
<evidence type="ECO:0000313" key="2">
    <source>
        <dbReference type="EMBL" id="UVW34354.1"/>
    </source>
</evidence>
<name>A0ABY5TMC1_9GAMM</name>
<proteinExistence type="predicted"/>
<evidence type="ECO:0000256" key="1">
    <source>
        <dbReference type="SAM" id="SignalP"/>
    </source>
</evidence>
<evidence type="ECO:0000313" key="3">
    <source>
        <dbReference type="Proteomes" id="UP001059934"/>
    </source>
</evidence>
<keyword evidence="3" id="KW-1185">Reference proteome</keyword>
<gene>
    <name evidence="2" type="ORF">NYF23_10035</name>
</gene>
<feature type="chain" id="PRO_5046958447" evidence="1">
    <location>
        <begin position="32"/>
        <end position="651"/>
    </location>
</feature>
<feature type="signal peptide" evidence="1">
    <location>
        <begin position="1"/>
        <end position="31"/>
    </location>
</feature>
<accession>A0ABY5TMC1</accession>
<dbReference type="EMBL" id="CP103416">
    <property type="protein sequence ID" value="UVW34354.1"/>
    <property type="molecule type" value="Genomic_DNA"/>
</dbReference>
<protein>
    <submittedName>
        <fullName evidence="2">DUF3604 domain-containing protein</fullName>
    </submittedName>
</protein>
<sequence>MLNIKSVFRKEFIRRCLVAMAILSIPSLVMPEENYPQHLDAIVPKNVYWGDMHLHTNLSVDAYVFGNTGVGPDEAYRFAQGETVKASNGMWAKLDRPLDFLVLADHGFNLGLMEGLQSGNSELIKTDSGQRLNRQYKNILKGKGPSIWTSETDQFVRTIYNEGGVSSVTKLVSASIWEKVTLRADQYNHPGKFTTFIGYEWTSSGLSPSGNLHRVVVFEGDAETVKETLPYTVFDSSDPEDLWSYLEDYEERTGSDVLAIAHNGNLSNGEMFPLNRQNGAPVDINYADLRSRWEPLYEVTQIKGDSETHPLLSSLDTFADYETWDGWEGRDITGETSEALTEKKASEYARSALMLGMSLQLKVGKNPFKFGMIGGTDSHTGLTTADENNYWGKFAESSEPSFSRIVTPSWKPFVWKYGEKPLNWGMSAAGYTGVWAHENSRESLFAAMKRKEVYASTGPRITVRFFGGWDYKPDDALRSDLAQIGYSKGVPMGGDLTSAAKGKAPTFLIRAVKDPLGANLDRIQVIKGWHDSQGQVYEKIYNVALSDGRAEDDQGFVKAVGSTVDVNDASYTNSIGDPELAVVWQDPDFDRDELAFYYLRVLEIPTPRWTAYDAKFFGLEGLPKEIPMVTQERAYSSPIWYTPQQLIPLQN</sequence>
<organism evidence="2 3">
    <name type="scientific">SAR92 clade bacterium H455</name>
    <dbReference type="NCBI Taxonomy" id="2974818"/>
    <lineage>
        <taxon>Bacteria</taxon>
        <taxon>Pseudomonadati</taxon>
        <taxon>Pseudomonadota</taxon>
        <taxon>Gammaproteobacteria</taxon>
        <taxon>Cellvibrionales</taxon>
        <taxon>Porticoccaceae</taxon>
        <taxon>SAR92 clade</taxon>
    </lineage>
</organism>
<keyword evidence="1" id="KW-0732">Signal</keyword>